<dbReference type="EMBL" id="SWLE01000021">
    <property type="protein sequence ID" value="TNM85590.1"/>
    <property type="molecule type" value="Genomic_DNA"/>
</dbReference>
<gene>
    <name evidence="3" type="ORF">fugu_007861</name>
</gene>
<name>A0A4Z2B3Y3_9TELE</name>
<feature type="domain" description="Wolframin EF-hand" evidence="2">
    <location>
        <begin position="281"/>
        <end position="314"/>
    </location>
</feature>
<dbReference type="GO" id="GO:0055074">
    <property type="term" value="P:calcium ion homeostasis"/>
    <property type="evidence" value="ECO:0007669"/>
    <property type="project" value="TreeGrafter"/>
</dbReference>
<dbReference type="Gene3D" id="1.25.40.10">
    <property type="entry name" value="Tetratricopeptide repeat domain"/>
    <property type="match status" value="1"/>
</dbReference>
<dbReference type="GO" id="GO:0030968">
    <property type="term" value="P:endoplasmic reticulum unfolded protein response"/>
    <property type="evidence" value="ECO:0007669"/>
    <property type="project" value="TreeGrafter"/>
</dbReference>
<accession>A0A4Z2B3Y3</accession>
<dbReference type="PANTHER" id="PTHR13098">
    <property type="entry name" value="WOLFRAMIN"/>
    <property type="match status" value="1"/>
</dbReference>
<dbReference type="GO" id="GO:0005789">
    <property type="term" value="C:endoplasmic reticulum membrane"/>
    <property type="evidence" value="ECO:0007669"/>
    <property type="project" value="TreeGrafter"/>
</dbReference>
<keyword evidence="4" id="KW-1185">Reference proteome</keyword>
<feature type="compositionally biased region" description="Basic and acidic residues" evidence="1">
    <location>
        <begin position="195"/>
        <end position="204"/>
    </location>
</feature>
<evidence type="ECO:0000256" key="1">
    <source>
        <dbReference type="SAM" id="MobiDB-lite"/>
    </source>
</evidence>
<dbReference type="AlphaFoldDB" id="A0A4Z2B3Y3"/>
<evidence type="ECO:0000313" key="3">
    <source>
        <dbReference type="EMBL" id="TNM85590.1"/>
    </source>
</evidence>
<dbReference type="InterPro" id="IPR045458">
    <property type="entry name" value="Wolframin_Sel1-like_rpt"/>
</dbReference>
<protein>
    <recommendedName>
        <fullName evidence="2">Wolframin EF-hand domain-containing protein</fullName>
    </recommendedName>
</protein>
<dbReference type="InterPro" id="IPR045460">
    <property type="entry name" value="Wolframin_EF-hand"/>
</dbReference>
<sequence>MEKGFPSTPADDSTQGSCPVQDGPSQPSPIQIPPSFVSDNTSKPTKSSSSTDLQKVSSSSSQHSAHNGSGLSDSPAEGSPFPSSYPIFETDLIEDSTLASERTPLESSHQSSPNQISSIPKESVAKFSCNTATDSTCSSNSTRASAAATVSPMKRSFASMAKLVILQEKLRKSQKRDANDEEEDEEPEEDLTVEQVKEKAEAGDARAQTRLGEHYLILAEEKDKELNNRLAVDWLIKAAKQGRKGAARLLQRCWIQKKGITPENEADVRRLSAESKFELAVRKAAMMMYWKLNPEKKHKVAVAEMLENVSQVALQGTFPPQPQSRPRKYWRVWSTVSLRSRWIWMTLLR</sequence>
<feature type="region of interest" description="Disordered" evidence="1">
    <location>
        <begin position="1"/>
        <end position="120"/>
    </location>
</feature>
<reference evidence="3 4" key="1">
    <citation type="submission" date="2019-04" db="EMBL/GenBank/DDBJ databases">
        <title>The sequence and de novo assembly of Takifugu bimaculatus genome using PacBio and Hi-C technologies.</title>
        <authorList>
            <person name="Xu P."/>
            <person name="Liu B."/>
            <person name="Zhou Z."/>
        </authorList>
    </citation>
    <scope>NUCLEOTIDE SEQUENCE [LARGE SCALE GENOMIC DNA]</scope>
    <source>
        <strain evidence="3">TB-2018</strain>
        <tissue evidence="3">Muscle</tissue>
    </source>
</reference>
<organism evidence="3 4">
    <name type="scientific">Takifugu bimaculatus</name>
    <dbReference type="NCBI Taxonomy" id="433685"/>
    <lineage>
        <taxon>Eukaryota</taxon>
        <taxon>Metazoa</taxon>
        <taxon>Chordata</taxon>
        <taxon>Craniata</taxon>
        <taxon>Vertebrata</taxon>
        <taxon>Euteleostomi</taxon>
        <taxon>Actinopterygii</taxon>
        <taxon>Neopterygii</taxon>
        <taxon>Teleostei</taxon>
        <taxon>Neoteleostei</taxon>
        <taxon>Acanthomorphata</taxon>
        <taxon>Eupercaria</taxon>
        <taxon>Tetraodontiformes</taxon>
        <taxon>Tetradontoidea</taxon>
        <taxon>Tetraodontidae</taxon>
        <taxon>Takifugu</taxon>
    </lineage>
</organism>
<comment type="caution">
    <text evidence="3">The sequence shown here is derived from an EMBL/GenBank/DDBJ whole genome shotgun (WGS) entry which is preliminary data.</text>
</comment>
<dbReference type="PANTHER" id="PTHR13098:SF4">
    <property type="entry name" value="WOLFRAMIN"/>
    <property type="match status" value="1"/>
</dbReference>
<dbReference type="InterPro" id="IPR011990">
    <property type="entry name" value="TPR-like_helical_dom_sf"/>
</dbReference>
<evidence type="ECO:0000313" key="4">
    <source>
        <dbReference type="Proteomes" id="UP000516260"/>
    </source>
</evidence>
<dbReference type="Pfam" id="PF19914">
    <property type="entry name" value="WEF-hand"/>
    <property type="match status" value="1"/>
</dbReference>
<dbReference type="InterPro" id="IPR026209">
    <property type="entry name" value="Wolframin_fam"/>
</dbReference>
<feature type="compositionally biased region" description="Low complexity" evidence="1">
    <location>
        <begin position="107"/>
        <end position="120"/>
    </location>
</feature>
<dbReference type="PRINTS" id="PR02060">
    <property type="entry name" value="WOLFFAMILY"/>
</dbReference>
<dbReference type="Pfam" id="PF20023">
    <property type="entry name" value="WSLR"/>
    <property type="match status" value="2"/>
</dbReference>
<feature type="region of interest" description="Disordered" evidence="1">
    <location>
        <begin position="171"/>
        <end position="205"/>
    </location>
</feature>
<dbReference type="Proteomes" id="UP000516260">
    <property type="component" value="Chromosome 8"/>
</dbReference>
<evidence type="ECO:0000259" key="2">
    <source>
        <dbReference type="Pfam" id="PF19914"/>
    </source>
</evidence>
<proteinExistence type="predicted"/>
<feature type="compositionally biased region" description="Low complexity" evidence="1">
    <location>
        <begin position="33"/>
        <end position="69"/>
    </location>
</feature>
<feature type="compositionally biased region" description="Acidic residues" evidence="1">
    <location>
        <begin position="179"/>
        <end position="192"/>
    </location>
</feature>